<gene>
    <name evidence="1" type="ORF">NRK68_28580</name>
</gene>
<name>A0ABY5Q343_9ACTN</name>
<accession>A0ABY5Q343</accession>
<dbReference type="RefSeq" id="WP_257857146.1">
    <property type="nucleotide sequence ID" value="NZ_CP102514.1"/>
</dbReference>
<protein>
    <recommendedName>
        <fullName evidence="3">CBS domain-containing protein</fullName>
    </recommendedName>
</protein>
<evidence type="ECO:0008006" key="3">
    <source>
        <dbReference type="Google" id="ProtNLM"/>
    </source>
</evidence>
<reference evidence="1" key="1">
    <citation type="submission" date="2022-08" db="EMBL/GenBank/DDBJ databases">
        <authorList>
            <person name="Tian L."/>
        </authorList>
    </citation>
    <scope>NUCLEOTIDE SEQUENCE</scope>
    <source>
        <strain evidence="1">CM253</strain>
    </source>
</reference>
<sequence length="68" mass="7100">MNTDTAFEVYAAMRQHGIAGTVVPVTPDDPASTWIVLDADGRDVTTAVLAGVAAARAQRAGRGFIVTR</sequence>
<dbReference type="Proteomes" id="UP001057738">
    <property type="component" value="Chromosome"/>
</dbReference>
<dbReference type="EMBL" id="CP102514">
    <property type="protein sequence ID" value="UUY50846.1"/>
    <property type="molecule type" value="Genomic_DNA"/>
</dbReference>
<evidence type="ECO:0000313" key="2">
    <source>
        <dbReference type="Proteomes" id="UP001057738"/>
    </source>
</evidence>
<dbReference type="GeneID" id="95577485"/>
<organism evidence="1 2">
    <name type="scientific">Streptomyces yangpuensis</name>
    <dbReference type="NCBI Taxonomy" id="1648182"/>
    <lineage>
        <taxon>Bacteria</taxon>
        <taxon>Bacillati</taxon>
        <taxon>Actinomycetota</taxon>
        <taxon>Actinomycetes</taxon>
        <taxon>Kitasatosporales</taxon>
        <taxon>Streptomycetaceae</taxon>
        <taxon>Streptomyces</taxon>
    </lineage>
</organism>
<proteinExistence type="predicted"/>
<evidence type="ECO:0000313" key="1">
    <source>
        <dbReference type="EMBL" id="UUY50846.1"/>
    </source>
</evidence>
<keyword evidence="2" id="KW-1185">Reference proteome</keyword>